<proteinExistence type="predicted"/>
<accession>A0A6A7W9C1</accession>
<sequence>MGRNKYSQAEISQIGKLLRLKNAGNRLQQKQIRHDLRVDYEFNISDFNEPGKAFGEQELQDAIKRGAIVILDDATIEAMKAKRARDKARDEAERLQQAVAEGEQTDWKEAMKQWEEYYK</sequence>
<gene>
    <name evidence="2" type="ORF">F7D20_03160</name>
</gene>
<evidence type="ECO:0000313" key="3">
    <source>
        <dbReference type="Proteomes" id="UP000384372"/>
    </source>
</evidence>
<comment type="caution">
    <text evidence="2">The sequence shown here is derived from an EMBL/GenBank/DDBJ whole genome shotgun (WGS) entry which is preliminary data.</text>
</comment>
<dbReference type="Proteomes" id="UP000384372">
    <property type="component" value="Unassembled WGS sequence"/>
</dbReference>
<organism evidence="2 3">
    <name type="scientific">Segatella copri</name>
    <dbReference type="NCBI Taxonomy" id="165179"/>
    <lineage>
        <taxon>Bacteria</taxon>
        <taxon>Pseudomonadati</taxon>
        <taxon>Bacteroidota</taxon>
        <taxon>Bacteroidia</taxon>
        <taxon>Bacteroidales</taxon>
        <taxon>Prevotellaceae</taxon>
        <taxon>Segatella</taxon>
    </lineage>
</organism>
<feature type="coiled-coil region" evidence="1">
    <location>
        <begin position="71"/>
        <end position="105"/>
    </location>
</feature>
<protein>
    <submittedName>
        <fullName evidence="2">Uncharacterized protein</fullName>
    </submittedName>
</protein>
<keyword evidence="3" id="KW-1185">Reference proteome</keyword>
<dbReference type="RefSeq" id="WP_158462811.1">
    <property type="nucleotide sequence ID" value="NZ_VZAD01000029.1"/>
</dbReference>
<dbReference type="EMBL" id="VZAD01000029">
    <property type="protein sequence ID" value="MQP10981.1"/>
    <property type="molecule type" value="Genomic_DNA"/>
</dbReference>
<name>A0A6A7W9C1_9BACT</name>
<reference evidence="2 3" key="1">
    <citation type="submission" date="2019-09" db="EMBL/GenBank/DDBJ databases">
        <title>Distinct polysaccharide growth profiles of human intestinal Prevotella copri isolates.</title>
        <authorList>
            <person name="Fehlner-Peach H."/>
            <person name="Magnabosco C."/>
            <person name="Raghavan V."/>
            <person name="Scher J.U."/>
            <person name="Tett A."/>
            <person name="Cox L.M."/>
            <person name="Gottsegen C."/>
            <person name="Watters A."/>
            <person name="Wiltshire- Gordon J.D."/>
            <person name="Segata N."/>
            <person name="Bonneau R."/>
            <person name="Littman D.R."/>
        </authorList>
    </citation>
    <scope>NUCLEOTIDE SEQUENCE [LARGE SCALE GENOMIC DNA]</scope>
    <source>
        <strain evidence="3">iAQ1173</strain>
    </source>
</reference>
<dbReference type="OrthoDB" id="1082324at2"/>
<evidence type="ECO:0000256" key="1">
    <source>
        <dbReference type="SAM" id="Coils"/>
    </source>
</evidence>
<keyword evidence="1" id="KW-0175">Coiled coil</keyword>
<evidence type="ECO:0000313" key="2">
    <source>
        <dbReference type="EMBL" id="MQP10981.1"/>
    </source>
</evidence>
<dbReference type="AlphaFoldDB" id="A0A6A7W9C1"/>